<gene>
    <name evidence="2" type="ORF">KUA55_13650</name>
</gene>
<dbReference type="Proteomes" id="UP000774130">
    <property type="component" value="Unassembled WGS sequence"/>
</dbReference>
<feature type="domain" description="4-oxalocrotonate tautomerase-like" evidence="1">
    <location>
        <begin position="2"/>
        <end position="60"/>
    </location>
</feature>
<evidence type="ECO:0000313" key="2">
    <source>
        <dbReference type="EMBL" id="MBV7391727.1"/>
    </source>
</evidence>
<evidence type="ECO:0000259" key="1">
    <source>
        <dbReference type="Pfam" id="PF01361"/>
    </source>
</evidence>
<evidence type="ECO:0000313" key="3">
    <source>
        <dbReference type="Proteomes" id="UP000774130"/>
    </source>
</evidence>
<dbReference type="InterPro" id="IPR004370">
    <property type="entry name" value="4-OT-like_dom"/>
</dbReference>
<proteinExistence type="predicted"/>
<organism evidence="2 3">
    <name type="scientific">Enterococcus alishanensis</name>
    <dbReference type="NCBI Taxonomy" id="1303817"/>
    <lineage>
        <taxon>Bacteria</taxon>
        <taxon>Bacillati</taxon>
        <taxon>Bacillota</taxon>
        <taxon>Bacilli</taxon>
        <taxon>Lactobacillales</taxon>
        <taxon>Enterococcaceae</taxon>
        <taxon>Enterococcus</taxon>
    </lineage>
</organism>
<dbReference type="NCBIfam" id="NF041920">
    <property type="entry name" value="DmpI"/>
    <property type="match status" value="1"/>
</dbReference>
<dbReference type="EMBL" id="JAHUZB010000005">
    <property type="protein sequence ID" value="MBV7391727.1"/>
    <property type="molecule type" value="Genomic_DNA"/>
</dbReference>
<sequence length="61" mass="6614">MPVITFEAGKLTKEQKQILAKEFTTTAARVLGAPEAAFYVFLKENNADNVGVGGKLLSDRD</sequence>
<name>A0ABS6TFK2_9ENTE</name>
<accession>A0ABS6TFK2</accession>
<dbReference type="RefSeq" id="WP_218326931.1">
    <property type="nucleotide sequence ID" value="NZ_JAHUZB010000005.1"/>
</dbReference>
<keyword evidence="3" id="KW-1185">Reference proteome</keyword>
<comment type="caution">
    <text evidence="2">The sequence shown here is derived from an EMBL/GenBank/DDBJ whole genome shotgun (WGS) entry which is preliminary data.</text>
</comment>
<reference evidence="2 3" key="1">
    <citation type="submission" date="2021-06" db="EMBL/GenBank/DDBJ databases">
        <title>Enterococcus alishanensis sp. nov., a novel lactic acid bacterium isolated from fresh coffee beans.</title>
        <authorList>
            <person name="Chen Y.-S."/>
        </authorList>
    </citation>
    <scope>NUCLEOTIDE SEQUENCE [LARGE SCALE GENOMIC DNA]</scope>
    <source>
        <strain evidence="2 3">ALS3</strain>
    </source>
</reference>
<dbReference type="Pfam" id="PF01361">
    <property type="entry name" value="Tautomerase"/>
    <property type="match status" value="1"/>
</dbReference>
<protein>
    <submittedName>
        <fullName evidence="2">Tautomerase family protein</fullName>
    </submittedName>
</protein>